<evidence type="ECO:0000256" key="10">
    <source>
        <dbReference type="ARBA" id="ARBA00048968"/>
    </source>
</evidence>
<comment type="caution">
    <text evidence="13">The sequence shown here is derived from an EMBL/GenBank/DDBJ whole genome shotgun (WGS) entry which is preliminary data.</text>
</comment>
<evidence type="ECO:0000256" key="3">
    <source>
        <dbReference type="ARBA" id="ARBA00003215"/>
    </source>
</evidence>
<comment type="similarity">
    <text evidence="4 12">Belongs to the purine nucleoside phosphorylase YfiH/LACC1 family.</text>
</comment>
<dbReference type="InterPro" id="IPR038371">
    <property type="entry name" value="Cu_polyphenol_OxRdtase_sf"/>
</dbReference>
<comment type="function">
    <text evidence="3">Purine nucleoside enzyme that catalyzes the phosphorolysis of adenosine and inosine nucleosides, yielding D-ribose 1-phosphate and the respective free bases, adenine and hypoxanthine. Also catalyzes the phosphorolysis of S-methyl-5'-thioadenosine into adenine and S-methyl-5-thio-alpha-D-ribose 1-phosphate. Also has adenosine deaminase activity.</text>
</comment>
<dbReference type="Proteomes" id="UP000609346">
    <property type="component" value="Unassembled WGS sequence"/>
</dbReference>
<evidence type="ECO:0000256" key="9">
    <source>
        <dbReference type="ARBA" id="ARBA00047989"/>
    </source>
</evidence>
<dbReference type="Gene3D" id="3.60.140.10">
    <property type="entry name" value="CNF1/YfiH-like putative cysteine hydrolases"/>
    <property type="match status" value="1"/>
</dbReference>
<dbReference type="PANTHER" id="PTHR30616">
    <property type="entry name" value="UNCHARACTERIZED PROTEIN YFIH"/>
    <property type="match status" value="1"/>
</dbReference>
<evidence type="ECO:0000256" key="11">
    <source>
        <dbReference type="ARBA" id="ARBA00049893"/>
    </source>
</evidence>
<evidence type="ECO:0000256" key="5">
    <source>
        <dbReference type="ARBA" id="ARBA00022679"/>
    </source>
</evidence>
<dbReference type="CDD" id="cd16833">
    <property type="entry name" value="YfiH"/>
    <property type="match status" value="1"/>
</dbReference>
<dbReference type="EMBL" id="JACXZA010000001">
    <property type="protein sequence ID" value="MBD3918028.1"/>
    <property type="molecule type" value="Genomic_DNA"/>
</dbReference>
<accession>A0ABR8MPV9</accession>
<evidence type="ECO:0000313" key="14">
    <source>
        <dbReference type="Proteomes" id="UP000609346"/>
    </source>
</evidence>
<dbReference type="InterPro" id="IPR003730">
    <property type="entry name" value="Cu_polyphenol_OxRdtase"/>
</dbReference>
<comment type="catalytic activity">
    <reaction evidence="1">
        <text>inosine + phosphate = alpha-D-ribose 1-phosphate + hypoxanthine</text>
        <dbReference type="Rhea" id="RHEA:27646"/>
        <dbReference type="ChEBI" id="CHEBI:17368"/>
        <dbReference type="ChEBI" id="CHEBI:17596"/>
        <dbReference type="ChEBI" id="CHEBI:43474"/>
        <dbReference type="ChEBI" id="CHEBI:57720"/>
        <dbReference type="EC" id="2.4.2.1"/>
    </reaction>
    <physiologicalReaction direction="left-to-right" evidence="1">
        <dbReference type="Rhea" id="RHEA:27647"/>
    </physiologicalReaction>
</comment>
<dbReference type="SUPFAM" id="SSF64438">
    <property type="entry name" value="CNF1/YfiH-like putative cysteine hydrolases"/>
    <property type="match status" value="1"/>
</dbReference>
<dbReference type="InterPro" id="IPR011324">
    <property type="entry name" value="Cytotoxic_necrot_fac-like_cat"/>
</dbReference>
<reference evidence="13 14" key="1">
    <citation type="submission" date="2020-09" db="EMBL/GenBank/DDBJ databases">
        <title>Paenibacillus sp. strain PR3 16S rRNA gene Genome sequencing and assembly.</title>
        <authorList>
            <person name="Kim J."/>
        </authorList>
    </citation>
    <scope>NUCLEOTIDE SEQUENCE [LARGE SCALE GENOMIC DNA]</scope>
    <source>
        <strain evidence="13 14">PR3</strain>
    </source>
</reference>
<keyword evidence="14" id="KW-1185">Reference proteome</keyword>
<evidence type="ECO:0000256" key="8">
    <source>
        <dbReference type="ARBA" id="ARBA00022833"/>
    </source>
</evidence>
<evidence type="ECO:0000256" key="4">
    <source>
        <dbReference type="ARBA" id="ARBA00007353"/>
    </source>
</evidence>
<proteinExistence type="inferred from homology"/>
<sequence>MESFVWDQAKQAGASLMRLEAWENTDAGITAGFTTRIGGVSTGCWSSLNMGLHVGDRNEDVVRNRQLLSEAIGWPFEAFTCAEQVHSDNVHIVTVDDMGKGRDSRHSALQDTDALITNVRGVLLASFYADCVPLYFYDPVHEAVGLAHAGWKGTAAEIACRTVEAMKKAFGTNPSQLRGAIGPAIGGCCYEVDGPVIGRMEELCSSFANLTAVDSMIRRTQDGKAMLDLKEINRQIMIKAGILPTHIEISTWCTSCRTDLLFSHRAEKGATGRMASWIGMEKR</sequence>
<comment type="catalytic activity">
    <reaction evidence="11">
        <text>S-methyl-5'-thioadenosine + phosphate = 5-(methylsulfanyl)-alpha-D-ribose 1-phosphate + adenine</text>
        <dbReference type="Rhea" id="RHEA:11852"/>
        <dbReference type="ChEBI" id="CHEBI:16708"/>
        <dbReference type="ChEBI" id="CHEBI:17509"/>
        <dbReference type="ChEBI" id="CHEBI:43474"/>
        <dbReference type="ChEBI" id="CHEBI:58533"/>
        <dbReference type="EC" id="2.4.2.28"/>
    </reaction>
    <physiologicalReaction direction="left-to-right" evidence="11">
        <dbReference type="Rhea" id="RHEA:11853"/>
    </physiologicalReaction>
</comment>
<evidence type="ECO:0000256" key="2">
    <source>
        <dbReference type="ARBA" id="ARBA00001947"/>
    </source>
</evidence>
<comment type="catalytic activity">
    <reaction evidence="9">
        <text>adenosine + H2O + H(+) = inosine + NH4(+)</text>
        <dbReference type="Rhea" id="RHEA:24408"/>
        <dbReference type="ChEBI" id="CHEBI:15377"/>
        <dbReference type="ChEBI" id="CHEBI:15378"/>
        <dbReference type="ChEBI" id="CHEBI:16335"/>
        <dbReference type="ChEBI" id="CHEBI:17596"/>
        <dbReference type="ChEBI" id="CHEBI:28938"/>
        <dbReference type="EC" id="3.5.4.4"/>
    </reaction>
    <physiologicalReaction direction="left-to-right" evidence="9">
        <dbReference type="Rhea" id="RHEA:24409"/>
    </physiologicalReaction>
</comment>
<evidence type="ECO:0000256" key="7">
    <source>
        <dbReference type="ARBA" id="ARBA00022801"/>
    </source>
</evidence>
<gene>
    <name evidence="13" type="primary">pgeF</name>
    <name evidence="13" type="ORF">H8B09_04620</name>
</gene>
<keyword evidence="6" id="KW-0479">Metal-binding</keyword>
<evidence type="ECO:0000256" key="6">
    <source>
        <dbReference type="ARBA" id="ARBA00022723"/>
    </source>
</evidence>
<dbReference type="PANTHER" id="PTHR30616:SF2">
    <property type="entry name" value="PURINE NUCLEOSIDE PHOSPHORYLASE LACC1"/>
    <property type="match status" value="1"/>
</dbReference>
<comment type="catalytic activity">
    <reaction evidence="10">
        <text>adenosine + phosphate = alpha-D-ribose 1-phosphate + adenine</text>
        <dbReference type="Rhea" id="RHEA:27642"/>
        <dbReference type="ChEBI" id="CHEBI:16335"/>
        <dbReference type="ChEBI" id="CHEBI:16708"/>
        <dbReference type="ChEBI" id="CHEBI:43474"/>
        <dbReference type="ChEBI" id="CHEBI:57720"/>
        <dbReference type="EC" id="2.4.2.1"/>
    </reaction>
    <physiologicalReaction direction="left-to-right" evidence="10">
        <dbReference type="Rhea" id="RHEA:27643"/>
    </physiologicalReaction>
</comment>
<dbReference type="NCBIfam" id="TIGR00726">
    <property type="entry name" value="peptidoglycan editing factor PgeF"/>
    <property type="match status" value="1"/>
</dbReference>
<evidence type="ECO:0000313" key="13">
    <source>
        <dbReference type="EMBL" id="MBD3918028.1"/>
    </source>
</evidence>
<dbReference type="Pfam" id="PF02578">
    <property type="entry name" value="Cu-oxidase_4"/>
    <property type="match status" value="1"/>
</dbReference>
<keyword evidence="7" id="KW-0378">Hydrolase</keyword>
<protein>
    <recommendedName>
        <fullName evidence="12">Purine nucleoside phosphorylase</fullName>
    </recommendedName>
</protein>
<organism evidence="13 14">
    <name type="scientific">Paenibacillus terricola</name>
    <dbReference type="NCBI Taxonomy" id="2763503"/>
    <lineage>
        <taxon>Bacteria</taxon>
        <taxon>Bacillati</taxon>
        <taxon>Bacillota</taxon>
        <taxon>Bacilli</taxon>
        <taxon>Bacillales</taxon>
        <taxon>Paenibacillaceae</taxon>
        <taxon>Paenibacillus</taxon>
    </lineage>
</organism>
<dbReference type="RefSeq" id="WP_191202264.1">
    <property type="nucleotide sequence ID" value="NZ_JACXZA010000001.1"/>
</dbReference>
<comment type="cofactor">
    <cofactor evidence="2">
        <name>Zn(2+)</name>
        <dbReference type="ChEBI" id="CHEBI:29105"/>
    </cofactor>
</comment>
<keyword evidence="5" id="KW-0808">Transferase</keyword>
<keyword evidence="8" id="KW-0862">Zinc</keyword>
<evidence type="ECO:0000256" key="12">
    <source>
        <dbReference type="RuleBase" id="RU361274"/>
    </source>
</evidence>
<name>A0ABR8MPV9_9BACL</name>
<evidence type="ECO:0000256" key="1">
    <source>
        <dbReference type="ARBA" id="ARBA00000553"/>
    </source>
</evidence>